<keyword evidence="5" id="KW-1185">Reference proteome</keyword>
<evidence type="ECO:0000256" key="2">
    <source>
        <dbReference type="ARBA" id="ARBA00023027"/>
    </source>
</evidence>
<keyword evidence="1" id="KW-0560">Oxidoreductase</keyword>
<evidence type="ECO:0000313" key="5">
    <source>
        <dbReference type="Proteomes" id="UP001336250"/>
    </source>
</evidence>
<dbReference type="GO" id="GO:0051287">
    <property type="term" value="F:NAD binding"/>
    <property type="evidence" value="ECO:0007669"/>
    <property type="project" value="InterPro"/>
</dbReference>
<dbReference type="RefSeq" id="WP_332287754.1">
    <property type="nucleotide sequence ID" value="NZ_JAZIBG010000009.1"/>
</dbReference>
<protein>
    <submittedName>
        <fullName evidence="4">Glyoxylate/hydroxypyruvate reductase A</fullName>
    </submittedName>
</protein>
<dbReference type="CDD" id="cd12164">
    <property type="entry name" value="GDH_like_2"/>
    <property type="match status" value="1"/>
</dbReference>
<feature type="domain" description="D-isomer specific 2-hydroxyacid dehydrogenase NAD-binding" evidence="3">
    <location>
        <begin position="104"/>
        <end position="274"/>
    </location>
</feature>
<dbReference type="Gene3D" id="3.40.50.720">
    <property type="entry name" value="NAD(P)-binding Rossmann-like Domain"/>
    <property type="match status" value="2"/>
</dbReference>
<dbReference type="EMBL" id="JAZIBG010000009">
    <property type="protein sequence ID" value="MEF7612859.1"/>
    <property type="molecule type" value="Genomic_DNA"/>
</dbReference>
<dbReference type="Pfam" id="PF02826">
    <property type="entry name" value="2-Hacid_dh_C"/>
    <property type="match status" value="1"/>
</dbReference>
<dbReference type="SUPFAM" id="SSF51735">
    <property type="entry name" value="NAD(P)-binding Rossmann-fold domains"/>
    <property type="match status" value="1"/>
</dbReference>
<dbReference type="AlphaFoldDB" id="A0AAW9QBX1"/>
<accession>A0AAW9QBX1</accession>
<dbReference type="SUPFAM" id="SSF52283">
    <property type="entry name" value="Formate/glycerate dehydrogenase catalytic domain-like"/>
    <property type="match status" value="1"/>
</dbReference>
<dbReference type="PANTHER" id="PTHR43333:SF1">
    <property type="entry name" value="D-ISOMER SPECIFIC 2-HYDROXYACID DEHYDROGENASE NAD-BINDING DOMAIN-CONTAINING PROTEIN"/>
    <property type="match status" value="1"/>
</dbReference>
<gene>
    <name evidence="4" type="ORF">V4F39_02980</name>
</gene>
<name>A0AAW9QBX1_9BURK</name>
<reference evidence="4 5" key="1">
    <citation type="submission" date="2024-02" db="EMBL/GenBank/DDBJ databases">
        <title>Genome sequence of Aquincola sp. MAHUQ-54.</title>
        <authorList>
            <person name="Huq M.A."/>
        </authorList>
    </citation>
    <scope>NUCLEOTIDE SEQUENCE [LARGE SCALE GENOMIC DNA]</scope>
    <source>
        <strain evidence="4 5">MAHUQ-54</strain>
    </source>
</reference>
<evidence type="ECO:0000256" key="1">
    <source>
        <dbReference type="ARBA" id="ARBA00023002"/>
    </source>
</evidence>
<evidence type="ECO:0000313" key="4">
    <source>
        <dbReference type="EMBL" id="MEF7612859.1"/>
    </source>
</evidence>
<comment type="caution">
    <text evidence="4">The sequence shown here is derived from an EMBL/GenBank/DDBJ whole genome shotgun (WGS) entry which is preliminary data.</text>
</comment>
<proteinExistence type="predicted"/>
<keyword evidence="2" id="KW-0520">NAD</keyword>
<organism evidence="4 5">
    <name type="scientific">Aquincola agrisoli</name>
    <dbReference type="NCBI Taxonomy" id="3119538"/>
    <lineage>
        <taxon>Bacteria</taxon>
        <taxon>Pseudomonadati</taxon>
        <taxon>Pseudomonadota</taxon>
        <taxon>Betaproteobacteria</taxon>
        <taxon>Burkholderiales</taxon>
        <taxon>Sphaerotilaceae</taxon>
        <taxon>Aquincola</taxon>
    </lineage>
</organism>
<dbReference type="InterPro" id="IPR036291">
    <property type="entry name" value="NAD(P)-bd_dom_sf"/>
</dbReference>
<dbReference type="InterPro" id="IPR006140">
    <property type="entry name" value="D-isomer_DH_NAD-bd"/>
</dbReference>
<evidence type="ECO:0000259" key="3">
    <source>
        <dbReference type="Pfam" id="PF02826"/>
    </source>
</evidence>
<sequence length="309" mass="33325">MGILLLSSPLPPAPFVDALRAAAPEVPVWTDLASAPADEVELLLAWRLKAGVLPRLPKLRALCSLAAGVDKLITVPDLPADLPLTRVVDPMQGVQIAQYVVAGTLQFTRDLRRYAQQQAQRTWERHPVRPAAQCRVGLLGLGAVGQAIARAFAPLGYPVAGWSRSPRALDGIACFHGDAQLPAMLAQTDILVCALPLTEATRGLLDHERLSQLPRGAIVVNVGRGEQMVEPDLRALLDAGHLGGAVMDVFDREPPPPDDWTWTHPRVLATPHIAAQASFETVAAQCVDTLRRLRAGQPPQWLVDRSAGY</sequence>
<dbReference type="PANTHER" id="PTHR43333">
    <property type="entry name" value="2-HACID_DH_C DOMAIN-CONTAINING PROTEIN"/>
    <property type="match status" value="1"/>
</dbReference>
<dbReference type="Proteomes" id="UP001336250">
    <property type="component" value="Unassembled WGS sequence"/>
</dbReference>
<dbReference type="GO" id="GO:0016491">
    <property type="term" value="F:oxidoreductase activity"/>
    <property type="evidence" value="ECO:0007669"/>
    <property type="project" value="UniProtKB-KW"/>
</dbReference>